<protein>
    <submittedName>
        <fullName evidence="1">Uncharacterized protein</fullName>
    </submittedName>
</protein>
<evidence type="ECO:0000313" key="2">
    <source>
        <dbReference type="Proteomes" id="UP000256838"/>
    </source>
</evidence>
<keyword evidence="2" id="KW-1185">Reference proteome</keyword>
<reference evidence="1 2" key="1">
    <citation type="submission" date="2018-08" db="EMBL/GenBank/DDBJ databases">
        <title>Paraburkholderia sp. DHOM06 isolated from forest soil.</title>
        <authorList>
            <person name="Gao Z.-H."/>
            <person name="Qiu L.-H."/>
        </authorList>
    </citation>
    <scope>NUCLEOTIDE SEQUENCE [LARGE SCALE GENOMIC DNA]</scope>
    <source>
        <strain evidence="1 2">DHOM06</strain>
    </source>
</reference>
<accession>A0A3D8JW58</accession>
<dbReference type="EMBL" id="QRGA01000011">
    <property type="protein sequence ID" value="RDU96935.1"/>
    <property type="molecule type" value="Genomic_DNA"/>
</dbReference>
<comment type="caution">
    <text evidence="1">The sequence shown here is derived from an EMBL/GenBank/DDBJ whole genome shotgun (WGS) entry which is preliminary data.</text>
</comment>
<sequence length="634" mass="68522">MAIVLETKVLWARYYREGYVVAKWETMTSPGGFWLWIRPPNEDWPNPPGWVQWMEDSQARVGSFPFKCVVGHEYVFSVWPQGGLSGPESPRIPVEGGSTGGIVGIEPPFGSTVLDSAGTPNLPEGYRLEFVERMPYTPLFLGAGFNVIKAQLLDPDGRPLPKRQIGWGAFPGGFPGLRWETDEPTITNEDGIAANRVYIPSSNLTGPGGTFTISVWVQPPASGVPDHHVSTVFPIRRARVYCSFARNWSHAWRAGDRLSLHVPPKAPCADQLVAATVSVIDDTNEPVRGLRMSWRTTPNPTSGAWKPIGGGAGQPIDGGPSRWLDWQALPFYESGFPAVTDDHGQSTVWFANDAAQITGVAPTVNGEEYPNFMVFTDVDLGTGTDPAVKLPLDKDGNVEVGTDPVPVTLPGNIAAFSDAAIWLNGNIVSMLHLAANPAPAVAPVPPEYFKLSDEKDNAIGYVKSDRYGNGVDSKLSWFRATGQSRGARTFEGGTLGAPRLQAGDAATVDDSLVAGGLALNLPAFEWRELNDEMQLYIYLEGYEPGTDTKKYGTFEATYPARDAGGSNGFVVVVDESALRGYCASSTGEKGRFIAQYSISKPRSQGDKQYSVILSRDLDTTAVDLPAWRAHGPGA</sequence>
<dbReference type="RefSeq" id="WP_115535332.1">
    <property type="nucleotide sequence ID" value="NZ_QRGA01000011.1"/>
</dbReference>
<dbReference type="OrthoDB" id="9122406at2"/>
<organism evidence="1 2">
    <name type="scientific">Trinickia dinghuensis</name>
    <dbReference type="NCBI Taxonomy" id="2291023"/>
    <lineage>
        <taxon>Bacteria</taxon>
        <taxon>Pseudomonadati</taxon>
        <taxon>Pseudomonadota</taxon>
        <taxon>Betaproteobacteria</taxon>
        <taxon>Burkholderiales</taxon>
        <taxon>Burkholderiaceae</taxon>
        <taxon>Trinickia</taxon>
    </lineage>
</organism>
<proteinExistence type="predicted"/>
<dbReference type="Proteomes" id="UP000256838">
    <property type="component" value="Unassembled WGS sequence"/>
</dbReference>
<dbReference type="AlphaFoldDB" id="A0A3D8JW58"/>
<gene>
    <name evidence="1" type="ORF">DWV00_19945</name>
</gene>
<evidence type="ECO:0000313" key="1">
    <source>
        <dbReference type="EMBL" id="RDU96935.1"/>
    </source>
</evidence>
<name>A0A3D8JW58_9BURK</name>